<keyword evidence="2" id="KW-0808">Transferase</keyword>
<dbReference type="Proteomes" id="UP001607302">
    <property type="component" value="Unassembled WGS sequence"/>
</dbReference>
<evidence type="ECO:0000256" key="1">
    <source>
        <dbReference type="SAM" id="MobiDB-lite"/>
    </source>
</evidence>
<reference evidence="2 3" key="1">
    <citation type="journal article" date="2024" name="Ann. Entomol. Soc. Am.">
        <title>Genomic analyses of the southern and eastern yellowjacket wasps (Hymenoptera: Vespidae) reveal evolutionary signatures of social life.</title>
        <authorList>
            <person name="Catto M.A."/>
            <person name="Caine P.B."/>
            <person name="Orr S.E."/>
            <person name="Hunt B.G."/>
            <person name="Goodisman M.A.D."/>
        </authorList>
    </citation>
    <scope>NUCLEOTIDE SEQUENCE [LARGE SCALE GENOMIC DNA]</scope>
    <source>
        <strain evidence="2">233</strain>
        <tissue evidence="2">Head and thorax</tissue>
    </source>
</reference>
<evidence type="ECO:0000313" key="2">
    <source>
        <dbReference type="EMBL" id="KAL2728871.1"/>
    </source>
</evidence>
<keyword evidence="3" id="KW-1185">Reference proteome</keyword>
<keyword evidence="2" id="KW-0418">Kinase</keyword>
<organism evidence="2 3">
    <name type="scientific">Vespula squamosa</name>
    <name type="common">Southern yellow jacket</name>
    <name type="synonym">Wasp</name>
    <dbReference type="NCBI Taxonomy" id="30214"/>
    <lineage>
        <taxon>Eukaryota</taxon>
        <taxon>Metazoa</taxon>
        <taxon>Ecdysozoa</taxon>
        <taxon>Arthropoda</taxon>
        <taxon>Hexapoda</taxon>
        <taxon>Insecta</taxon>
        <taxon>Pterygota</taxon>
        <taxon>Neoptera</taxon>
        <taxon>Endopterygota</taxon>
        <taxon>Hymenoptera</taxon>
        <taxon>Apocrita</taxon>
        <taxon>Aculeata</taxon>
        <taxon>Vespoidea</taxon>
        <taxon>Vespidae</taxon>
        <taxon>Vespinae</taxon>
        <taxon>Vespula</taxon>
    </lineage>
</organism>
<feature type="region of interest" description="Disordered" evidence="1">
    <location>
        <begin position="32"/>
        <end position="115"/>
    </location>
</feature>
<comment type="caution">
    <text evidence="2">The sequence shown here is derived from an EMBL/GenBank/DDBJ whole genome shotgun (WGS) entry which is preliminary data.</text>
</comment>
<protein>
    <submittedName>
        <fullName evidence="2">Serine/threonine-protein kinase yakA</fullName>
    </submittedName>
</protein>
<dbReference type="AlphaFoldDB" id="A0ABD2B812"/>
<evidence type="ECO:0000313" key="3">
    <source>
        <dbReference type="Proteomes" id="UP001607302"/>
    </source>
</evidence>
<proteinExistence type="predicted"/>
<feature type="compositionally biased region" description="Basic residues" evidence="1">
    <location>
        <begin position="32"/>
        <end position="41"/>
    </location>
</feature>
<accession>A0ABD2B812</accession>
<dbReference type="EMBL" id="JAUDFV010000132">
    <property type="protein sequence ID" value="KAL2728871.1"/>
    <property type="molecule type" value="Genomic_DNA"/>
</dbReference>
<gene>
    <name evidence="2" type="ORF">V1478_006503</name>
</gene>
<name>A0ABD2B812_VESSQ</name>
<dbReference type="GO" id="GO:0016301">
    <property type="term" value="F:kinase activity"/>
    <property type="evidence" value="ECO:0007669"/>
    <property type="project" value="UniProtKB-KW"/>
</dbReference>
<feature type="compositionally biased region" description="Low complexity" evidence="1">
    <location>
        <begin position="92"/>
        <end position="101"/>
    </location>
</feature>
<feature type="compositionally biased region" description="Polar residues" evidence="1">
    <location>
        <begin position="76"/>
        <end position="89"/>
    </location>
</feature>
<feature type="compositionally biased region" description="Low complexity" evidence="1">
    <location>
        <begin position="42"/>
        <end position="57"/>
    </location>
</feature>
<sequence>MGSEEGKGVVCTDATTSWQQYYTWCSPYSHSHPHHQQHQHLNHPYQYQQQQQQQQQQVTSGGINGSGSGQYKQHPPSASTMNVTSTLYPASQHHQMQLQPAQQPPPPPTSLHQQHQFHLLPGQCTTRKAVPYDGSVSYLLIDQIEKLQLKNMKNIV</sequence>